<feature type="transmembrane region" description="Helical" evidence="10">
    <location>
        <begin position="339"/>
        <end position="365"/>
    </location>
</feature>
<protein>
    <recommendedName>
        <fullName evidence="8 10">Man(5)GlcNAc(2)-PP-dolichol translocation protein RFT1</fullName>
    </recommendedName>
</protein>
<dbReference type="STRING" id="52586.A0A0B1P8X9"/>
<dbReference type="AlphaFoldDB" id="A0A0B1P8X9"/>
<feature type="transmembrane region" description="Helical" evidence="10">
    <location>
        <begin position="194"/>
        <end position="216"/>
    </location>
</feature>
<evidence type="ECO:0000256" key="6">
    <source>
        <dbReference type="ARBA" id="ARBA00022989"/>
    </source>
</evidence>
<feature type="transmembrane region" description="Helical" evidence="10">
    <location>
        <begin position="500"/>
        <end position="517"/>
    </location>
</feature>
<evidence type="ECO:0000313" key="13">
    <source>
        <dbReference type="Proteomes" id="UP000030854"/>
    </source>
</evidence>
<evidence type="ECO:0000256" key="5">
    <source>
        <dbReference type="ARBA" id="ARBA00022824"/>
    </source>
</evidence>
<evidence type="ECO:0000256" key="4">
    <source>
        <dbReference type="ARBA" id="ARBA00022692"/>
    </source>
</evidence>
<dbReference type="Pfam" id="PF04506">
    <property type="entry name" value="Rft-1"/>
    <property type="match status" value="2"/>
</dbReference>
<reference evidence="12 13" key="1">
    <citation type="journal article" date="2014" name="BMC Genomics">
        <title>Adaptive genomic structural variation in the grape powdery mildew pathogen, Erysiphe necator.</title>
        <authorList>
            <person name="Jones L."/>
            <person name="Riaz S."/>
            <person name="Morales-Cruz A."/>
            <person name="Amrine K.C."/>
            <person name="McGuire B."/>
            <person name="Gubler W.D."/>
            <person name="Walker M.A."/>
            <person name="Cantu D."/>
        </authorList>
    </citation>
    <scope>NUCLEOTIDE SEQUENCE [LARGE SCALE GENOMIC DNA]</scope>
    <source>
        <strain evidence="13">c</strain>
    </source>
</reference>
<keyword evidence="10" id="KW-0813">Transport</keyword>
<comment type="function">
    <text evidence="9 10">Intramembrane glycolipid transporter that operates in the biosynthetic pathway of dolichol-linked oligosaccharides, the glycan precursors employed in protein asparagine (N)-glycosylation. The sequential addition of sugars to dolichol pyrophosphate produces dolichol-linked oligosaccharides containing fourteen sugars, including two GlcNAcs, nine mannoses and three glucoses. Once assembled, the oligosaccharide is transferred from the lipid to nascent proteins by oligosaccharyltransferases. The assembly of dolichol-linked oligosaccharides begins on the cytosolic side of the endoplasmic reticulum membrane and finishes in its lumen. RFT1 could mediate the translocation of the cytosolically oriented intermediate DolPP-GlcNAc2Man5, produced by ALG11, into the ER lumen where dolichol-linked oligosaccharides assembly continues. However, the intramembrane lipid transporter activity could not be confirmed in vitro.</text>
</comment>
<evidence type="ECO:0000256" key="3">
    <source>
        <dbReference type="ARBA" id="ARBA00010288"/>
    </source>
</evidence>
<feature type="transmembrane region" description="Helical" evidence="10">
    <location>
        <begin position="26"/>
        <end position="47"/>
    </location>
</feature>
<dbReference type="InterPro" id="IPR007594">
    <property type="entry name" value="RFT1"/>
</dbReference>
<dbReference type="HOGENOM" id="CLU_023360_3_0_1"/>
<accession>A0A0B1P8X9</accession>
<keyword evidence="6 10" id="KW-1133">Transmembrane helix</keyword>
<feature type="transmembrane region" description="Helical" evidence="10">
    <location>
        <begin position="474"/>
        <end position="494"/>
    </location>
</feature>
<evidence type="ECO:0000256" key="7">
    <source>
        <dbReference type="ARBA" id="ARBA00023136"/>
    </source>
</evidence>
<evidence type="ECO:0000256" key="9">
    <source>
        <dbReference type="ARBA" id="ARBA00045912"/>
    </source>
</evidence>
<dbReference type="GO" id="GO:0006488">
    <property type="term" value="P:dolichol-linked oligosaccharide biosynthetic process"/>
    <property type="evidence" value="ECO:0007669"/>
    <property type="project" value="InterPro"/>
</dbReference>
<dbReference type="GO" id="GO:0005789">
    <property type="term" value="C:endoplasmic reticulum membrane"/>
    <property type="evidence" value="ECO:0007669"/>
    <property type="project" value="UniProtKB-SubCell"/>
</dbReference>
<dbReference type="Proteomes" id="UP000030854">
    <property type="component" value="Unassembled WGS sequence"/>
</dbReference>
<evidence type="ECO:0000256" key="2">
    <source>
        <dbReference type="ARBA" id="ARBA00004922"/>
    </source>
</evidence>
<keyword evidence="7 10" id="KW-0472">Membrane</keyword>
<gene>
    <name evidence="12" type="ORF">EV44_g5538</name>
</gene>
<evidence type="ECO:0000313" key="12">
    <source>
        <dbReference type="EMBL" id="KHJ34703.1"/>
    </source>
</evidence>
<evidence type="ECO:0000256" key="11">
    <source>
        <dbReference type="SAM" id="MobiDB-lite"/>
    </source>
</evidence>
<feature type="transmembrane region" description="Helical" evidence="10">
    <location>
        <begin position="67"/>
        <end position="85"/>
    </location>
</feature>
<comment type="caution">
    <text evidence="12">The sequence shown here is derived from an EMBL/GenBank/DDBJ whole genome shotgun (WGS) entry which is preliminary data.</text>
</comment>
<evidence type="ECO:0000256" key="10">
    <source>
        <dbReference type="RuleBase" id="RU365067"/>
    </source>
</evidence>
<dbReference type="EMBL" id="JNVN01000742">
    <property type="protein sequence ID" value="KHJ34703.1"/>
    <property type="molecule type" value="Genomic_DNA"/>
</dbReference>
<name>A0A0B1P8X9_UNCNE</name>
<feature type="transmembrane region" description="Helical" evidence="10">
    <location>
        <begin position="154"/>
        <end position="174"/>
    </location>
</feature>
<dbReference type="PANTHER" id="PTHR13117:SF5">
    <property type="entry name" value="PROTEIN RFT1 HOMOLOG"/>
    <property type="match status" value="1"/>
</dbReference>
<evidence type="ECO:0000256" key="8">
    <source>
        <dbReference type="ARBA" id="ARBA00044793"/>
    </source>
</evidence>
<keyword evidence="4 10" id="KW-0812">Transmembrane</keyword>
<proteinExistence type="inferred from homology"/>
<feature type="transmembrane region" description="Helical" evidence="10">
    <location>
        <begin position="435"/>
        <end position="462"/>
    </location>
</feature>
<dbReference type="OMA" id="WPGKLFG"/>
<feature type="transmembrane region" description="Helical" evidence="10">
    <location>
        <begin position="377"/>
        <end position="398"/>
    </location>
</feature>
<keyword evidence="5 10" id="KW-0256">Endoplasmic reticulum</keyword>
<sequence length="518" mass="58470">MSSPRNELNERSTSIKKNEGQKKKKNLYQIFTYKFTNTILLIAQQIGSRFLTFIANQILLRYLSPDLLGISMQLELYILTILFFSRESLRITIQRQHIESSITHQSQYKLITNNNVNINSNNNDENKIKNKNFEMKKLFDIQTASGQIQAIINLTYISLALGIGISFFLAWLFLGSLHTRDLAIIEMPNLRISLILFGCASILELLAEPCYVVVQLKSRHYIRVASESTATVFRCLTTCISAIYASENHLEIGVLPFALGQLAYSISLLVVYYLKVIQISSNEEFSLLPRPIYSPLVARLILQPIEEMSRNYFGKLLSAADNNSTKVIIKVRKSLFQLFYSYLIFSIFVVSLGPTAAPFVLKIIVGPRWSETGAGKVLAFYCYYIPLLAINGLAEAFVSSAATESEIHHQTAWMFVFSIAFSGAAFLFLKVYQIGALGIVVANSINMIFRITWAIFFIKSYLWRWQVNMKLESLIPRPITIAAGIAVSAILPQLEIDDHSLFSLFKIVAAAAGLFVFM</sequence>
<feature type="region of interest" description="Disordered" evidence="11">
    <location>
        <begin position="1"/>
        <end position="20"/>
    </location>
</feature>
<feature type="transmembrane region" description="Helical" evidence="10">
    <location>
        <begin position="410"/>
        <end position="429"/>
    </location>
</feature>
<evidence type="ECO:0000256" key="1">
    <source>
        <dbReference type="ARBA" id="ARBA00004477"/>
    </source>
</evidence>
<comment type="subcellular location">
    <subcellularLocation>
        <location evidence="1 10">Endoplasmic reticulum membrane</location>
        <topology evidence="1 10">Multi-pass membrane protein</topology>
    </subcellularLocation>
</comment>
<comment type="similarity">
    <text evidence="3 10">Belongs to the RFT1 family.</text>
</comment>
<dbReference type="PANTHER" id="PTHR13117">
    <property type="entry name" value="ENDOPLASMIC RETICULUM MULTISPAN TRANSMEMBRANE PROTEIN-RELATED"/>
    <property type="match status" value="1"/>
</dbReference>
<organism evidence="12 13">
    <name type="scientific">Uncinula necator</name>
    <name type="common">Grape powdery mildew</name>
    <dbReference type="NCBI Taxonomy" id="52586"/>
    <lineage>
        <taxon>Eukaryota</taxon>
        <taxon>Fungi</taxon>
        <taxon>Dikarya</taxon>
        <taxon>Ascomycota</taxon>
        <taxon>Pezizomycotina</taxon>
        <taxon>Leotiomycetes</taxon>
        <taxon>Erysiphales</taxon>
        <taxon>Erysiphaceae</taxon>
        <taxon>Erysiphe</taxon>
    </lineage>
</organism>
<keyword evidence="13" id="KW-1185">Reference proteome</keyword>
<dbReference type="GO" id="GO:0034203">
    <property type="term" value="P:glycolipid translocation"/>
    <property type="evidence" value="ECO:0007669"/>
    <property type="project" value="TreeGrafter"/>
</dbReference>
<comment type="pathway">
    <text evidence="2">Protein modification; protein glycosylation.</text>
</comment>